<dbReference type="Pfam" id="PF08487">
    <property type="entry name" value="VIT"/>
    <property type="match status" value="1"/>
</dbReference>
<dbReference type="SMART" id="SM00327">
    <property type="entry name" value="VWA"/>
    <property type="match status" value="1"/>
</dbReference>
<dbReference type="PROSITE" id="PS50172">
    <property type="entry name" value="BRCT"/>
    <property type="match status" value="1"/>
</dbReference>
<feature type="domain" description="PARP catalytic" evidence="14">
    <location>
        <begin position="382"/>
        <end position="585"/>
    </location>
</feature>
<dbReference type="InterPro" id="IPR004102">
    <property type="entry name" value="Poly(ADP-ribose)pol_reg_dom"/>
</dbReference>
<dbReference type="InterPro" id="IPR004000">
    <property type="entry name" value="Actin"/>
</dbReference>
<dbReference type="InterPro" id="IPR043129">
    <property type="entry name" value="ATPase_NBD"/>
</dbReference>
<protein>
    <recommendedName>
        <fullName evidence="9">Poly [ADP-ribose] polymerase</fullName>
        <shortName evidence="9">PARP</shortName>
        <ecNumber evidence="9">2.4.2.-</ecNumber>
    </recommendedName>
</protein>
<dbReference type="SUPFAM" id="SSF53300">
    <property type="entry name" value="vWA-like"/>
    <property type="match status" value="1"/>
</dbReference>
<dbReference type="SMART" id="SM00292">
    <property type="entry name" value="BRCT"/>
    <property type="match status" value="1"/>
</dbReference>
<dbReference type="GO" id="GO:0016779">
    <property type="term" value="F:nucleotidyltransferase activity"/>
    <property type="evidence" value="ECO:0007669"/>
    <property type="project" value="UniProtKB-KW"/>
</dbReference>
<dbReference type="PANTHER" id="PTHR46530:SF1">
    <property type="entry name" value="PROTEIN MONO-ADP-RIBOSYLTRANSFERASE PARP4"/>
    <property type="match status" value="1"/>
</dbReference>
<dbReference type="InterPro" id="IPR036616">
    <property type="entry name" value="Poly(ADP-ribose)pol_reg_dom_sf"/>
</dbReference>
<feature type="compositionally biased region" description="Basic residues" evidence="11">
    <location>
        <begin position="1905"/>
        <end position="1915"/>
    </location>
</feature>
<dbReference type="Proteomes" id="UP000014760">
    <property type="component" value="Unassembled WGS sequence"/>
</dbReference>
<dbReference type="Pfam" id="PF13768">
    <property type="entry name" value="VWA_3"/>
    <property type="match status" value="1"/>
</dbReference>
<dbReference type="Gene3D" id="3.90.228.10">
    <property type="match status" value="1"/>
</dbReference>
<proteinExistence type="inferred from homology"/>
<dbReference type="PANTHER" id="PTHR46530">
    <property type="entry name" value="PROTEIN MONO-ADP-RIBOSYLTRANSFERASE PARP4"/>
    <property type="match status" value="1"/>
</dbReference>
<name>R7UJC6_CAPTE</name>
<dbReference type="PROSITE" id="PS51468">
    <property type="entry name" value="VIT"/>
    <property type="match status" value="1"/>
</dbReference>
<dbReference type="EC" id="2.4.2.-" evidence="9"/>
<dbReference type="InterPro" id="IPR031273">
    <property type="entry name" value="PARP4"/>
</dbReference>
<evidence type="ECO:0000259" key="14">
    <source>
        <dbReference type="PROSITE" id="PS51059"/>
    </source>
</evidence>
<keyword evidence="18" id="KW-1185">Reference proteome</keyword>
<reference evidence="17" key="3">
    <citation type="submission" date="2015-06" db="UniProtKB">
        <authorList>
            <consortium name="EnsemblMetazoa"/>
        </authorList>
    </citation>
    <scope>IDENTIFICATION</scope>
</reference>
<dbReference type="SUPFAM" id="SSF47587">
    <property type="entry name" value="Domain of poly(ADP-ribose) polymerase"/>
    <property type="match status" value="1"/>
</dbReference>
<feature type="domain" description="BRCT" evidence="12">
    <location>
        <begin position="30"/>
        <end position="103"/>
    </location>
</feature>
<evidence type="ECO:0000256" key="6">
    <source>
        <dbReference type="ARBA" id="ARBA00023027"/>
    </source>
</evidence>
<comment type="function">
    <text evidence="1">Actins are highly conserved proteins that are involved in various types of cell motility and are ubiquitously expressed in all eukaryotic cells.</text>
</comment>
<dbReference type="Gene3D" id="3.40.50.10190">
    <property type="entry name" value="BRCT domain"/>
    <property type="match status" value="1"/>
</dbReference>
<dbReference type="SUPFAM" id="SSF52113">
    <property type="entry name" value="BRCT domain"/>
    <property type="match status" value="1"/>
</dbReference>
<dbReference type="Pfam" id="PF00533">
    <property type="entry name" value="BRCT"/>
    <property type="match status" value="1"/>
</dbReference>
<dbReference type="OrthoDB" id="1729737at2759"/>
<feature type="domain" description="VWFA" evidence="13">
    <location>
        <begin position="887"/>
        <end position="1054"/>
    </location>
</feature>
<dbReference type="InterPro" id="IPR036420">
    <property type="entry name" value="BRCT_dom_sf"/>
</dbReference>
<dbReference type="Pfam" id="PF00022">
    <property type="entry name" value="Actin"/>
    <property type="match status" value="1"/>
</dbReference>
<keyword evidence="6 9" id="KW-0520">NAD</keyword>
<dbReference type="InterPro" id="IPR001357">
    <property type="entry name" value="BRCT_dom"/>
</dbReference>
<evidence type="ECO:0000256" key="10">
    <source>
        <dbReference type="SAM" id="Coils"/>
    </source>
</evidence>
<feature type="compositionally biased region" description="Pro residues" evidence="11">
    <location>
        <begin position="1795"/>
        <end position="1843"/>
    </location>
</feature>
<comment type="subcellular location">
    <subcellularLocation>
        <location evidence="2">Nucleus</location>
    </subcellularLocation>
</comment>
<accession>R7UJC6</accession>
<dbReference type="EMBL" id="KB303236">
    <property type="protein sequence ID" value="ELU03372.1"/>
    <property type="molecule type" value="Genomic_DNA"/>
</dbReference>
<evidence type="ECO:0000256" key="7">
    <source>
        <dbReference type="ARBA" id="ARBA00023242"/>
    </source>
</evidence>
<dbReference type="EMBL" id="AMQN01008495">
    <property type="status" value="NOT_ANNOTATED_CDS"/>
    <property type="molecule type" value="Genomic_DNA"/>
</dbReference>
<evidence type="ECO:0000313" key="17">
    <source>
        <dbReference type="EnsemblMetazoa" id="CapteP220539"/>
    </source>
</evidence>
<dbReference type="STRING" id="283909.R7UJC6"/>
<dbReference type="InterPro" id="IPR013694">
    <property type="entry name" value="VIT"/>
</dbReference>
<keyword evidence="10" id="KW-0175">Coiled coil</keyword>
<feature type="region of interest" description="Disordered" evidence="11">
    <location>
        <begin position="1640"/>
        <end position="1683"/>
    </location>
</feature>
<keyword evidence="3 9" id="KW-0328">Glycosyltransferase</keyword>
<sequence length="2146" mass="236347">MTVNVYRCIMGALSDCKIAVDLSTNIPFSKKKEIRKSITENDGVVSFVINKKCTHLVVGDPSRAQDSYKCRTAQKFGIPVVTPEYLEKCIEAKKRLDPDPYMVFGQTKNEQFSTGKIPAPRDNAGEKPAKVSYSVNMNSVHVWSPTDSNIPFFHERNFQIAKSVQFKKEALKRSQFYVLELHVASEERAADGYQYRVHSHFGTLQHEPGKEFGTKEIRFAKSAKEAIAIYSHLYQAQSDPPINFIKTTKSISRKIGSEKYRQEMMMLCDDEELDEGVASLVEHIWQEALGKLEEIILPALTSIKNEQIEKAESVLLEIKEALDTKEGNIEALSDEFYKHLPHQSQHVCSIYTKKTISRKQDLCQLIRDLVAVSEASNWSKRSSVEAKYKALQCHIATLNQEEVSFINNYVQEKHLGESKMNVINAFSLQRNSERLNFRSDLGNLQLLFHASSVENFVGILSRGLLLPRVVVDDFGGMRTDPGMLGSGIYFADASSTSAKYSKPSQSKGSRLMLLADVALGECCEFRERDLSLKSAPEGYDSCHAVRSTESAQTEFTDDEFVIYDNNQHRLSYVIEFTLPGDALHPLKSTEAIAVEGNLQTDDQEKEKVSINDVQNIVDPASKIEAGLLSNADAPVPLQSVRVHAKLLDLAAQVVVLQTYHNQANSSIEAKYVFPLSEMAAVCGFEAFINGKHIVGVVKEKETAHREYREAISAGHGAYLMDQDVETPDVFTVSVGNLPPNAQVLIKITYVAEVQVEGESIVFNVPGSVAPWKQDASLDEVIQSDLDTVKVRPSDFRNISVQVAIQMPFDIRSIKCPTHSVRIKKTATHAVVEMNKNQSLADGLQLLIDLAEIHVPRMWVERHPTHDSQACMLTFYPEFEASAVDVLEFIFILDLSNSMRGDALRDGQKALLLSLRHVPPNAAFNVMVFGSGFDELFPCPKPATRINVSHAEKFINEVEANMGNTNALRALMSCSLLNSCLQNVFLFSDGHLSIEDGLLRLVRERSHATRVFAMGVGSSANKHMLRSVANAGCGAFEFFDSKSKSKWESKVKQQMQRARQPGLSSVSVDWSNARSPIQAPETISSLFSGSRQVIYGFVNNCTMATIRAVVDDQEVSTVVSTSDLSITEGQVLHRLAARAVIGDWEDGSLDAGRLQHEVMKKKRKDYVINLSIQHSIVTQFTSFVAVEERDANEDASHDFSDQIQELEEKEDVDILPSVPWDGEDPANVQKQSLQEVLKDAARLESTAIGQAEDLYERVVEMAKSDIYDPQNAVAVLVYMRFLVVVKHDFDRAKELMRYPELHGADYNAILLKDDHTKDLIEEIGEYVGDYFDDTSTESESSSESESEDDLFGFCYQSFGEEMKNNESYYNDEFETDGCQAKEESVEERSVVMHMGSLTVTAGFAGEALPRVSVASVVGRPRHQGVMVGMGQKDSYVGSQIDASMGGDRGGGGGALDSALVRKFEKQSAPIMDQKPELIIDDERIAQTPKMKILTRQVKRGVDSADSADLFGDRSCLAPKPMPAARMAVKEALEIGHRDQKGHAPLVSDKLTVDRANDCAAFLFLFCDSSSKGRFLSSNKHAMPSLDTSSQRIRIAGKSVGSDQPGSSPQMDMLQMKNISSCDIEEIYECAASDVSPSYSPTSAGYLDMRQPSRQPSMADSIGPSNQSLPLPLSGPPPASLSSPPSAPLLRSVPCLRRVIPSAPVSPPVAGAVPFASTDLTLGLAASAASESVAMEIDSPQFVSDQPGSSPQMDTLLYKKKSFSSPTSAASVDLKQPSRQPIMADSIGPSNQSLPLSGPPPPPPPPRLSVPPHPPRLSGPLPPRLSGSPPPPPPSRCLSGPPAPPPLHSVPVRRWLCIPQGARPRVAPCESTDLLSLAAPAKPALFSGSNVTESVAMEIDPPQIIRGKTKCGARGRGPRIPSRDLAPVPGVAKSAVSNVTDLVAMEMAPVVKSRGARTRQTARKSHVVLPEEFSADGKSCDPIQIEVKPKDLSIKLKKKKKADACSFQDILPYQWEDGSFPINCNDFVRCLNVDPAKCLALLHEAGLKSLGASIAQLVTRAVFTWMAIFRILEICERIHEVTLRERGFSDWLPILDRMGKEQRGCLERAFNFVYAVERQHPMVCSSLELGQSWSNFVNREFFARKSES</sequence>
<comment type="similarity">
    <text evidence="8">Belongs to the ARTD/PARP family.</text>
</comment>
<dbReference type="HOGENOM" id="CLU_001437_0_0_1"/>
<evidence type="ECO:0000256" key="11">
    <source>
        <dbReference type="SAM" id="MobiDB-lite"/>
    </source>
</evidence>
<gene>
    <name evidence="16" type="ORF">CAPTEDRAFT_220539</name>
</gene>
<dbReference type="SUPFAM" id="SSF53067">
    <property type="entry name" value="Actin-like ATPase domain"/>
    <property type="match status" value="1"/>
</dbReference>
<evidence type="ECO:0000256" key="5">
    <source>
        <dbReference type="ARBA" id="ARBA00022695"/>
    </source>
</evidence>
<dbReference type="Gene3D" id="1.20.142.10">
    <property type="entry name" value="Poly(ADP-ribose) polymerase, regulatory domain"/>
    <property type="match status" value="1"/>
</dbReference>
<feature type="domain" description="VIT" evidence="15">
    <location>
        <begin position="621"/>
        <end position="751"/>
    </location>
</feature>
<feature type="coiled-coil region" evidence="10">
    <location>
        <begin position="308"/>
        <end position="335"/>
    </location>
</feature>
<dbReference type="Gene3D" id="3.30.420.40">
    <property type="match status" value="1"/>
</dbReference>
<reference evidence="16 18" key="2">
    <citation type="journal article" date="2013" name="Nature">
        <title>Insights into bilaterian evolution from three spiralian genomes.</title>
        <authorList>
            <person name="Simakov O."/>
            <person name="Marletaz F."/>
            <person name="Cho S.J."/>
            <person name="Edsinger-Gonzales E."/>
            <person name="Havlak P."/>
            <person name="Hellsten U."/>
            <person name="Kuo D.H."/>
            <person name="Larsson T."/>
            <person name="Lv J."/>
            <person name="Arendt D."/>
            <person name="Savage R."/>
            <person name="Osoegawa K."/>
            <person name="de Jong P."/>
            <person name="Grimwood J."/>
            <person name="Chapman J.A."/>
            <person name="Shapiro H."/>
            <person name="Aerts A."/>
            <person name="Otillar R.P."/>
            <person name="Terry A.Y."/>
            <person name="Boore J.L."/>
            <person name="Grigoriev I.V."/>
            <person name="Lindberg D.R."/>
            <person name="Seaver E.C."/>
            <person name="Weisblat D.A."/>
            <person name="Putnam N.H."/>
            <person name="Rokhsar D.S."/>
        </authorList>
    </citation>
    <scope>NUCLEOTIDE SEQUENCE</scope>
    <source>
        <strain evidence="16 18">I ESC-2004</strain>
    </source>
</reference>
<evidence type="ECO:0000259" key="13">
    <source>
        <dbReference type="PROSITE" id="PS50234"/>
    </source>
</evidence>
<dbReference type="SMART" id="SM00609">
    <property type="entry name" value="VIT"/>
    <property type="match status" value="1"/>
</dbReference>
<dbReference type="PROSITE" id="PS51059">
    <property type="entry name" value="PARP_CATALYTIC"/>
    <property type="match status" value="1"/>
</dbReference>
<evidence type="ECO:0000256" key="1">
    <source>
        <dbReference type="ARBA" id="ARBA00003520"/>
    </source>
</evidence>
<dbReference type="InterPro" id="IPR002035">
    <property type="entry name" value="VWF_A"/>
</dbReference>
<evidence type="ECO:0000256" key="3">
    <source>
        <dbReference type="ARBA" id="ARBA00022676"/>
    </source>
</evidence>
<dbReference type="InterPro" id="IPR012317">
    <property type="entry name" value="Poly(ADP-ribose)pol_cat_dom"/>
</dbReference>
<feature type="compositionally biased region" description="Polar residues" evidence="11">
    <location>
        <begin position="1650"/>
        <end position="1665"/>
    </location>
</feature>
<evidence type="ECO:0000313" key="18">
    <source>
        <dbReference type="Proteomes" id="UP000014760"/>
    </source>
</evidence>
<organism evidence="16">
    <name type="scientific">Capitella teleta</name>
    <name type="common">Polychaete worm</name>
    <dbReference type="NCBI Taxonomy" id="283909"/>
    <lineage>
        <taxon>Eukaryota</taxon>
        <taxon>Metazoa</taxon>
        <taxon>Spiralia</taxon>
        <taxon>Lophotrochozoa</taxon>
        <taxon>Annelida</taxon>
        <taxon>Polychaeta</taxon>
        <taxon>Sedentaria</taxon>
        <taxon>Scolecida</taxon>
        <taxon>Capitellidae</taxon>
        <taxon>Capitella</taxon>
    </lineage>
</organism>
<dbReference type="Gene3D" id="3.40.50.410">
    <property type="entry name" value="von Willebrand factor, type A domain"/>
    <property type="match status" value="1"/>
</dbReference>
<reference evidence="18" key="1">
    <citation type="submission" date="2012-12" db="EMBL/GenBank/DDBJ databases">
        <authorList>
            <person name="Hellsten U."/>
            <person name="Grimwood J."/>
            <person name="Chapman J.A."/>
            <person name="Shapiro H."/>
            <person name="Aerts A."/>
            <person name="Otillar R.P."/>
            <person name="Terry A.Y."/>
            <person name="Boore J.L."/>
            <person name="Simakov O."/>
            <person name="Marletaz F."/>
            <person name="Cho S.-J."/>
            <person name="Edsinger-Gonzales E."/>
            <person name="Havlak P."/>
            <person name="Kuo D.-H."/>
            <person name="Larsson T."/>
            <person name="Lv J."/>
            <person name="Arendt D."/>
            <person name="Savage R."/>
            <person name="Osoegawa K."/>
            <person name="de Jong P."/>
            <person name="Lindberg D.R."/>
            <person name="Seaver E.C."/>
            <person name="Weisblat D.A."/>
            <person name="Putnam N.H."/>
            <person name="Grigoriev I.V."/>
            <person name="Rokhsar D.S."/>
        </authorList>
    </citation>
    <scope>NUCLEOTIDE SEQUENCE</scope>
    <source>
        <strain evidence="18">I ESC-2004</strain>
    </source>
</reference>
<evidence type="ECO:0000256" key="9">
    <source>
        <dbReference type="RuleBase" id="RU362114"/>
    </source>
</evidence>
<dbReference type="Pfam" id="PF00644">
    <property type="entry name" value="PARP"/>
    <property type="match status" value="1"/>
</dbReference>
<dbReference type="SUPFAM" id="SSF56399">
    <property type="entry name" value="ADP-ribosylation"/>
    <property type="match status" value="1"/>
</dbReference>
<keyword evidence="7" id="KW-0539">Nucleus</keyword>
<dbReference type="GO" id="GO:0005737">
    <property type="term" value="C:cytoplasm"/>
    <property type="evidence" value="ECO:0007669"/>
    <property type="project" value="TreeGrafter"/>
</dbReference>
<evidence type="ECO:0000313" key="16">
    <source>
        <dbReference type="EMBL" id="ELU03372.1"/>
    </source>
</evidence>
<evidence type="ECO:0000256" key="2">
    <source>
        <dbReference type="ARBA" id="ARBA00004123"/>
    </source>
</evidence>
<dbReference type="GO" id="GO:0005634">
    <property type="term" value="C:nucleus"/>
    <property type="evidence" value="ECO:0007669"/>
    <property type="project" value="UniProtKB-SubCell"/>
</dbReference>
<dbReference type="InterPro" id="IPR036465">
    <property type="entry name" value="vWFA_dom_sf"/>
</dbReference>
<dbReference type="EnsemblMetazoa" id="CapteT220539">
    <property type="protein sequence ID" value="CapteP220539"/>
    <property type="gene ID" value="CapteG220539"/>
</dbReference>
<dbReference type="Pfam" id="PF02877">
    <property type="entry name" value="PARP_reg"/>
    <property type="match status" value="1"/>
</dbReference>
<feature type="region of interest" description="Disordered" evidence="11">
    <location>
        <begin position="1905"/>
        <end position="1924"/>
    </location>
</feature>
<evidence type="ECO:0000256" key="8">
    <source>
        <dbReference type="ARBA" id="ARBA00024347"/>
    </source>
</evidence>
<keyword evidence="5" id="KW-0548">Nucleotidyltransferase</keyword>
<dbReference type="PROSITE" id="PS50234">
    <property type="entry name" value="VWFA"/>
    <property type="match status" value="1"/>
</dbReference>
<evidence type="ECO:0000259" key="15">
    <source>
        <dbReference type="PROSITE" id="PS51468"/>
    </source>
</evidence>
<feature type="region of interest" description="Disordered" evidence="11">
    <location>
        <begin position="1761"/>
        <end position="1843"/>
    </location>
</feature>
<evidence type="ECO:0000259" key="12">
    <source>
        <dbReference type="PROSITE" id="PS50172"/>
    </source>
</evidence>
<dbReference type="GO" id="GO:0003950">
    <property type="term" value="F:NAD+ poly-ADP-ribosyltransferase activity"/>
    <property type="evidence" value="ECO:0007669"/>
    <property type="project" value="UniProtKB-UniRule"/>
</dbReference>
<keyword evidence="4 9" id="KW-0808">Transferase</keyword>
<evidence type="ECO:0000256" key="4">
    <source>
        <dbReference type="ARBA" id="ARBA00022679"/>
    </source>
</evidence>
<dbReference type="CDD" id="cd17726">
    <property type="entry name" value="BRCT_PARP4_like"/>
    <property type="match status" value="1"/>
</dbReference>